<dbReference type="AlphaFoldDB" id="Q5N969"/>
<organism evidence="2">
    <name type="scientific">Oryza sativa subsp. japonica</name>
    <name type="common">Rice</name>
    <dbReference type="NCBI Taxonomy" id="39947"/>
    <lineage>
        <taxon>Eukaryota</taxon>
        <taxon>Viridiplantae</taxon>
        <taxon>Streptophyta</taxon>
        <taxon>Embryophyta</taxon>
        <taxon>Tracheophyta</taxon>
        <taxon>Spermatophyta</taxon>
        <taxon>Magnoliopsida</taxon>
        <taxon>Liliopsida</taxon>
        <taxon>Poales</taxon>
        <taxon>Poaceae</taxon>
        <taxon>BOP clade</taxon>
        <taxon>Oryzoideae</taxon>
        <taxon>Oryzeae</taxon>
        <taxon>Oryzinae</taxon>
        <taxon>Oryza</taxon>
        <taxon>Oryza sativa</taxon>
    </lineage>
</organism>
<feature type="region of interest" description="Disordered" evidence="1">
    <location>
        <begin position="1"/>
        <end position="57"/>
    </location>
</feature>
<dbReference type="EMBL" id="AP003286">
    <property type="protein sequence ID" value="BAD81988.1"/>
    <property type="molecule type" value="Genomic_DNA"/>
</dbReference>
<gene>
    <name evidence="2" type="primary">P0677H08.5</name>
</gene>
<protein>
    <submittedName>
        <fullName evidence="2">Uncharacterized protein</fullName>
    </submittedName>
</protein>
<evidence type="ECO:0000256" key="1">
    <source>
        <dbReference type="SAM" id="MobiDB-lite"/>
    </source>
</evidence>
<dbReference type="Proteomes" id="UP000817658">
    <property type="component" value="Chromosome 1"/>
</dbReference>
<evidence type="ECO:0000313" key="2">
    <source>
        <dbReference type="EMBL" id="BAD81988.1"/>
    </source>
</evidence>
<name>Q5N969_ORYSJ</name>
<proteinExistence type="predicted"/>
<sequence length="115" mass="12621">MAACAWGMQRNATKPPASQALATERTGGRKRPWGKNGVPREGARVGTGDRPSSHLGRPLVDRRWIGGFWGVNRCMDSEYGGFPRRGGSRRFLDVGWLWGPAAAQVSLSRAPDDDW</sequence>
<reference evidence="2" key="1">
    <citation type="journal article" date="2002" name="Nature">
        <title>The genome sequence and structure of rice chromosome 1.</title>
        <authorList>
            <person name="Sasaki T."/>
            <person name="Matsumoto T."/>
            <person name="Yamamoto K."/>
            <person name="Sakata K."/>
            <person name="Baba T."/>
            <person name="Katayose Y."/>
            <person name="Wu J."/>
            <person name="Niimura Y."/>
            <person name="Cheng Z."/>
            <person name="Nagamura Y."/>
            <person name="Antonio B.A."/>
            <person name="Kanamori H."/>
            <person name="Hosokawa S."/>
            <person name="Masukawa M."/>
            <person name="Arikawa K."/>
            <person name="Chiden Y."/>
            <person name="Hayashi M."/>
            <person name="Okamoto M."/>
            <person name="Ando T."/>
            <person name="Aoki H."/>
            <person name="Arita K."/>
            <person name="Hamada M."/>
            <person name="Harada C."/>
            <person name="Hijishita S."/>
            <person name="Honda M."/>
            <person name="Ichikawa Y."/>
            <person name="Idonuma A."/>
            <person name="Iijima M."/>
            <person name="Ikeda M."/>
            <person name="Ikeno M."/>
            <person name="Itoh S."/>
            <person name="Itoh T."/>
            <person name="Itoh Y."/>
            <person name="Itoh Y."/>
            <person name="Iwabuchi A."/>
            <person name="Kamiya K."/>
            <person name="Karasawa W."/>
            <person name="Katagiri S."/>
            <person name="Kikuta A."/>
            <person name="Kobayashi N."/>
            <person name="Kono I."/>
            <person name="Machita K."/>
            <person name="Maehara T."/>
            <person name="Mizuno H."/>
            <person name="Mizubayashi T."/>
            <person name="Mukai Y."/>
            <person name="Nagasaki H."/>
            <person name="Nakashima M."/>
            <person name="Nakama Y."/>
            <person name="Nakamichi Y."/>
            <person name="Nakamura M."/>
            <person name="Namiki N."/>
            <person name="Negishi M."/>
            <person name="Ohta I."/>
            <person name="Ono N."/>
            <person name="Saji S."/>
            <person name="Sakai K."/>
            <person name="Shibata M."/>
            <person name="Shimokawa T."/>
            <person name="Shomura A."/>
            <person name="Song J."/>
            <person name="Takazaki Y."/>
            <person name="Terasawa K."/>
            <person name="Tsuji K."/>
            <person name="Waki K."/>
            <person name="Yamagata H."/>
            <person name="Yamane H."/>
            <person name="Yoshiki S."/>
            <person name="Yoshihara R."/>
            <person name="Yukawa K."/>
            <person name="Zhong H."/>
            <person name="Iwama H."/>
            <person name="Endo T."/>
            <person name="Ito H."/>
            <person name="Hahn J.H."/>
            <person name="Kim H.I."/>
            <person name="Eun M.Y."/>
            <person name="Yano M."/>
            <person name="Jiang J."/>
            <person name="Gojobori T."/>
        </authorList>
    </citation>
    <scope>NUCLEOTIDE SEQUENCE [LARGE SCALE GENOMIC DNA]</scope>
</reference>
<accession>Q5N969</accession>